<dbReference type="PANTHER" id="PTHR28043:SF1">
    <property type="entry name" value="INCREASED RECOMBINATION CENTERS PROTEIN 6"/>
    <property type="match status" value="1"/>
</dbReference>
<dbReference type="InterPro" id="IPR034627">
    <property type="entry name" value="Irc6"/>
</dbReference>
<evidence type="ECO:0000256" key="1">
    <source>
        <dbReference type="SAM" id="MobiDB-lite"/>
    </source>
</evidence>
<reference evidence="2 3" key="1">
    <citation type="journal article" date="2023" name="IMA Fungus">
        <title>Comparative genomic study of the Penicillium genus elucidates a diverse pangenome and 15 lateral gene transfer events.</title>
        <authorList>
            <person name="Petersen C."/>
            <person name="Sorensen T."/>
            <person name="Nielsen M.R."/>
            <person name="Sondergaard T.E."/>
            <person name="Sorensen J.L."/>
            <person name="Fitzpatrick D.A."/>
            <person name="Frisvad J.C."/>
            <person name="Nielsen K.L."/>
        </authorList>
    </citation>
    <scope>NUCLEOTIDE SEQUENCE [LARGE SCALE GENOMIC DNA]</scope>
    <source>
        <strain evidence="2 3">IBT 35679</strain>
    </source>
</reference>
<feature type="compositionally biased region" description="Low complexity" evidence="1">
    <location>
        <begin position="54"/>
        <end position="69"/>
    </location>
</feature>
<keyword evidence="3" id="KW-1185">Reference proteome</keyword>
<dbReference type="Proteomes" id="UP001220324">
    <property type="component" value="Unassembled WGS sequence"/>
</dbReference>
<evidence type="ECO:0000313" key="2">
    <source>
        <dbReference type="EMBL" id="KAJ5540793.1"/>
    </source>
</evidence>
<dbReference type="AlphaFoldDB" id="A0AAD6CXK1"/>
<dbReference type="GO" id="GO:0016192">
    <property type="term" value="P:vesicle-mediated transport"/>
    <property type="evidence" value="ECO:0007669"/>
    <property type="project" value="InterPro"/>
</dbReference>
<dbReference type="EMBL" id="JAQIZZ010000005">
    <property type="protein sequence ID" value="KAJ5540793.1"/>
    <property type="molecule type" value="Genomic_DNA"/>
</dbReference>
<dbReference type="Gene3D" id="3.40.50.11960">
    <property type="match status" value="1"/>
</dbReference>
<name>A0AAD6CXK1_9EURO</name>
<proteinExistence type="predicted"/>
<accession>A0AAD6CXK1</accession>
<protein>
    <submittedName>
        <fullName evidence="2">Alpha/gamma-adaptin-binding protein p34</fullName>
    </submittedName>
</protein>
<organism evidence="2 3">
    <name type="scientific">Penicillium frequentans</name>
    <dbReference type="NCBI Taxonomy" id="3151616"/>
    <lineage>
        <taxon>Eukaryota</taxon>
        <taxon>Fungi</taxon>
        <taxon>Dikarya</taxon>
        <taxon>Ascomycota</taxon>
        <taxon>Pezizomycotina</taxon>
        <taxon>Eurotiomycetes</taxon>
        <taxon>Eurotiomycetidae</taxon>
        <taxon>Eurotiales</taxon>
        <taxon>Aspergillaceae</taxon>
        <taxon>Penicillium</taxon>
    </lineage>
</organism>
<feature type="region of interest" description="Disordered" evidence="1">
    <location>
        <begin position="51"/>
        <end position="89"/>
    </location>
</feature>
<sequence>MASKASPAIPSKPKVKQITNSRRLLILAPPAQSVSIIPPLLLALTDVPVHDLPQQEQAPPAEASSSTTPPEDEDTTSPVPPDTITSFAGYTTHSPLRLNTKYYSAEIPIWVDEVPFPGNEESTPSQTSTDTSVQQWRTEFLSDEAEVVRDAVGALLVCVKNPSETDPRPGSDPASRADVRAVLDLMRDIGAVKERIDEERGGIGGDVSGIFVLVGAPKSEMPASTSTSAGARDSDEMGLGLDDEDLGTEDLPFSASWWEDMLFDLGCIGWEVVEWDPKGQGEKTKNKFGEFEGMPRIKEVLETHDWTGPGDLRDPDADQELDFDFDDDLEAGLLSGSKSRTRGFGQEVQELEREMLGLRMAIEHGGGDGEEGDFGDFEDGDDEIKVESMEGLMMRVQAIKDMGADLPENERKKFAAQAINALMREM</sequence>
<dbReference type="PANTHER" id="PTHR28043">
    <property type="entry name" value="INCREASED RECOMBINATION CENTERS PROTEIN 6"/>
    <property type="match status" value="1"/>
</dbReference>
<dbReference type="GO" id="GO:0030674">
    <property type="term" value="F:protein-macromolecule adaptor activity"/>
    <property type="evidence" value="ECO:0007669"/>
    <property type="project" value="TreeGrafter"/>
</dbReference>
<evidence type="ECO:0000313" key="3">
    <source>
        <dbReference type="Proteomes" id="UP001220324"/>
    </source>
</evidence>
<gene>
    <name evidence="2" type="ORF">N7494_005869</name>
</gene>
<dbReference type="Pfam" id="PF10199">
    <property type="entry name" value="Adaptin_binding"/>
    <property type="match status" value="1"/>
</dbReference>
<comment type="caution">
    <text evidence="2">The sequence shown here is derived from an EMBL/GenBank/DDBJ whole genome shotgun (WGS) entry which is preliminary data.</text>
</comment>
<feature type="region of interest" description="Disordered" evidence="1">
    <location>
        <begin position="220"/>
        <end position="245"/>
    </location>
</feature>